<keyword evidence="2" id="KW-1133">Transmembrane helix</keyword>
<accession>A6JY51</accession>
<organism evidence="3 4">
    <name type="scientific">Rattus norvegicus</name>
    <name type="common">Rat</name>
    <dbReference type="NCBI Taxonomy" id="10116"/>
    <lineage>
        <taxon>Eukaryota</taxon>
        <taxon>Metazoa</taxon>
        <taxon>Chordata</taxon>
        <taxon>Craniata</taxon>
        <taxon>Vertebrata</taxon>
        <taxon>Euteleostomi</taxon>
        <taxon>Mammalia</taxon>
        <taxon>Eutheria</taxon>
        <taxon>Euarchontoglires</taxon>
        <taxon>Glires</taxon>
        <taxon>Rodentia</taxon>
        <taxon>Myomorpha</taxon>
        <taxon>Muroidea</taxon>
        <taxon>Muridae</taxon>
        <taxon>Murinae</taxon>
        <taxon>Rattus</taxon>
    </lineage>
</organism>
<dbReference type="Proteomes" id="UP000234681">
    <property type="component" value="Chromosome 19"/>
</dbReference>
<evidence type="ECO:0000256" key="1">
    <source>
        <dbReference type="SAM" id="MobiDB-lite"/>
    </source>
</evidence>
<evidence type="ECO:0000256" key="2">
    <source>
        <dbReference type="SAM" id="Phobius"/>
    </source>
</evidence>
<evidence type="ECO:0000313" key="5">
    <source>
        <dbReference type="RGD" id="621478"/>
    </source>
</evidence>
<reference evidence="4" key="1">
    <citation type="submission" date="2005-09" db="EMBL/GenBank/DDBJ databases">
        <authorList>
            <person name="Mural R.J."/>
            <person name="Li P.W."/>
            <person name="Adams M.D."/>
            <person name="Amanatides P.G."/>
            <person name="Baden-Tillson H."/>
            <person name="Barnstead M."/>
            <person name="Chin S.H."/>
            <person name="Dew I."/>
            <person name="Evans C.A."/>
            <person name="Ferriera S."/>
            <person name="Flanigan M."/>
            <person name="Fosler C."/>
            <person name="Glodek A."/>
            <person name="Gu Z."/>
            <person name="Holt R.A."/>
            <person name="Jennings D."/>
            <person name="Kraft C.L."/>
            <person name="Lu F."/>
            <person name="Nguyen T."/>
            <person name="Nusskern D.R."/>
            <person name="Pfannkoch C.M."/>
            <person name="Sitter C."/>
            <person name="Sutton G.G."/>
            <person name="Venter J.C."/>
            <person name="Wang Z."/>
            <person name="Woodage T."/>
            <person name="Zheng X.H."/>
            <person name="Zhong F."/>
        </authorList>
    </citation>
    <scope>NUCLEOTIDE SEQUENCE [LARGE SCALE GENOMIC DNA]</scope>
    <source>
        <strain>BN</strain>
        <strain evidence="4">Sprague-Dawley</strain>
    </source>
</reference>
<proteinExistence type="predicted"/>
<feature type="compositionally biased region" description="Polar residues" evidence="1">
    <location>
        <begin position="7"/>
        <end position="16"/>
    </location>
</feature>
<evidence type="ECO:0000313" key="3">
    <source>
        <dbReference type="EMBL" id="EDL87329.1"/>
    </source>
</evidence>
<feature type="transmembrane region" description="Helical" evidence="2">
    <location>
        <begin position="32"/>
        <end position="54"/>
    </location>
</feature>
<sequence>MAEFPSKVSTRTSSPAQGVGASVSAMRPDLGFVRSALGVLALLQLVVTGLLCCCHRPLYHRLCRLCGGGRSDIPEGLPTVQPALGCLFLCLSGDDCLRTECFLQLPGLARSGQQRGHESDGWGLLLSQLCCDLSHGWVLAQGHPQPYQA</sequence>
<keyword evidence="2" id="KW-0472">Membrane</keyword>
<gene>
    <name evidence="3 5" type="primary">Pllp</name>
    <name evidence="3" type="ORF">rCG_39062</name>
</gene>
<dbReference type="EMBL" id="CH474006">
    <property type="protein sequence ID" value="EDL87329.1"/>
    <property type="molecule type" value="Genomic_DNA"/>
</dbReference>
<protein>
    <submittedName>
        <fullName evidence="3">Plasma membrane proteolipid</fullName>
    </submittedName>
</protein>
<dbReference type="AlphaFoldDB" id="A6JY51"/>
<evidence type="ECO:0000313" key="4">
    <source>
        <dbReference type="Proteomes" id="UP000234681"/>
    </source>
</evidence>
<dbReference type="RGD" id="621478">
    <property type="gene designation" value="Pllp"/>
</dbReference>
<keyword evidence="2" id="KW-0812">Transmembrane</keyword>
<feature type="region of interest" description="Disordered" evidence="1">
    <location>
        <begin position="1"/>
        <end position="20"/>
    </location>
</feature>
<name>A6JY51_RAT</name>